<accession>A0A1J4KJN3</accession>
<dbReference type="Gene3D" id="2.130.10.10">
    <property type="entry name" value="YVTN repeat-like/Quinoprotein amine dehydrogenase"/>
    <property type="match status" value="2"/>
</dbReference>
<dbReference type="PANTHER" id="PTHR22852">
    <property type="entry name" value="LETHAL 2 DENTICLELESS PROTEIN RETINOIC ACID-REGULATED NUCLEAR MATRIX-ASSOCIATED PROTEIN"/>
    <property type="match status" value="1"/>
</dbReference>
<comment type="similarity">
    <text evidence="3">Belongs to the WD repeat cdt2 family.</text>
</comment>
<organism evidence="6 7">
    <name type="scientific">Tritrichomonas foetus</name>
    <dbReference type="NCBI Taxonomy" id="1144522"/>
    <lineage>
        <taxon>Eukaryota</taxon>
        <taxon>Metamonada</taxon>
        <taxon>Parabasalia</taxon>
        <taxon>Tritrichomonadida</taxon>
        <taxon>Tritrichomonadidae</taxon>
        <taxon>Tritrichomonas</taxon>
    </lineage>
</organism>
<comment type="pathway">
    <text evidence="1">Protein modification; protein ubiquitination.</text>
</comment>
<evidence type="ECO:0000256" key="3">
    <source>
        <dbReference type="ARBA" id="ARBA00038344"/>
    </source>
</evidence>
<gene>
    <name evidence="6" type="ORF">TRFO_20839</name>
</gene>
<evidence type="ECO:0000256" key="5">
    <source>
        <dbReference type="SAM" id="MobiDB-lite"/>
    </source>
</evidence>
<dbReference type="GO" id="GO:0043161">
    <property type="term" value="P:proteasome-mediated ubiquitin-dependent protein catabolic process"/>
    <property type="evidence" value="ECO:0007669"/>
    <property type="project" value="TreeGrafter"/>
</dbReference>
<feature type="compositionally biased region" description="Polar residues" evidence="5">
    <location>
        <begin position="353"/>
        <end position="362"/>
    </location>
</feature>
<dbReference type="Pfam" id="PF00400">
    <property type="entry name" value="WD40"/>
    <property type="match status" value="3"/>
</dbReference>
<name>A0A1J4KJN3_9EUKA</name>
<sequence length="376" mass="41581">MRRSIDSPTSLITGNNRSYQLLNDFLPTTRLILPKPPPVTDFFVPYVAKFSPHDLLRIATAGEGGRLAFIRGDIAVQNDSQFLPINTAVVAGNAIYDLTFLPDPSVICIGSGDQTVRFIDTTTFKVVNTYSYHKGTPQTLCPFNDGVLSGGKDGQVCFWDRRAPSPNFSIQMKNSASVSSVVSPTHDIFITGDSHGKIFAWDPRSPKTPFFVPIQKTETKNPIINLSLSPNGKMMAALTANNTLNIYSLDGYWRYVSQQWPKIGAFYGRTCFSPDSKYIITGSGNYAVCMFSVALDRDPNLLLGHSSPVTCVEWCKDVFEILLSCSDDKTIQIWIASSELAPEKEPEIEPFVSSDQSGNQEKPPSVTKVYTLHHFL</sequence>
<comment type="caution">
    <text evidence="6">The sequence shown here is derived from an EMBL/GenBank/DDBJ whole genome shotgun (WGS) entry which is preliminary data.</text>
</comment>
<dbReference type="GO" id="GO:0030674">
    <property type="term" value="F:protein-macromolecule adaptor activity"/>
    <property type="evidence" value="ECO:0007669"/>
    <property type="project" value="TreeGrafter"/>
</dbReference>
<dbReference type="SMART" id="SM00320">
    <property type="entry name" value="WD40"/>
    <property type="match status" value="6"/>
</dbReference>
<keyword evidence="2" id="KW-0833">Ubl conjugation pathway</keyword>
<feature type="region of interest" description="Disordered" evidence="5">
    <location>
        <begin position="345"/>
        <end position="365"/>
    </location>
</feature>
<dbReference type="SUPFAM" id="SSF50978">
    <property type="entry name" value="WD40 repeat-like"/>
    <property type="match status" value="1"/>
</dbReference>
<evidence type="ECO:0000256" key="1">
    <source>
        <dbReference type="ARBA" id="ARBA00004906"/>
    </source>
</evidence>
<evidence type="ECO:0000256" key="2">
    <source>
        <dbReference type="ARBA" id="ARBA00022786"/>
    </source>
</evidence>
<dbReference type="Proteomes" id="UP000179807">
    <property type="component" value="Unassembled WGS sequence"/>
</dbReference>
<dbReference type="RefSeq" id="XP_068363172.1">
    <property type="nucleotide sequence ID" value="XM_068501621.1"/>
</dbReference>
<dbReference type="EMBL" id="MLAK01000623">
    <property type="protein sequence ID" value="OHT10036.1"/>
    <property type="molecule type" value="Genomic_DNA"/>
</dbReference>
<dbReference type="InterPro" id="IPR015943">
    <property type="entry name" value="WD40/YVTN_repeat-like_dom_sf"/>
</dbReference>
<protein>
    <submittedName>
        <fullName evidence="6">Uncharacterized protein</fullName>
    </submittedName>
</protein>
<dbReference type="PROSITE" id="PS50294">
    <property type="entry name" value="WD_REPEATS_REGION"/>
    <property type="match status" value="1"/>
</dbReference>
<dbReference type="InterPro" id="IPR036322">
    <property type="entry name" value="WD40_repeat_dom_sf"/>
</dbReference>
<keyword evidence="7" id="KW-1185">Reference proteome</keyword>
<evidence type="ECO:0000313" key="7">
    <source>
        <dbReference type="Proteomes" id="UP000179807"/>
    </source>
</evidence>
<dbReference type="PANTHER" id="PTHR22852:SF0">
    <property type="entry name" value="DENTICLELESS PROTEIN HOMOLOG"/>
    <property type="match status" value="1"/>
</dbReference>
<evidence type="ECO:0000313" key="6">
    <source>
        <dbReference type="EMBL" id="OHT10036.1"/>
    </source>
</evidence>
<dbReference type="InterPro" id="IPR051865">
    <property type="entry name" value="WD-repeat_CDT2_adapter"/>
</dbReference>
<dbReference type="GeneID" id="94836325"/>
<proteinExistence type="inferred from homology"/>
<dbReference type="VEuPathDB" id="TrichDB:TRFO_20839"/>
<dbReference type="OrthoDB" id="2096344at2759"/>
<dbReference type="AlphaFoldDB" id="A0A1J4KJN3"/>
<dbReference type="PROSITE" id="PS50082">
    <property type="entry name" value="WD_REPEATS_2"/>
    <property type="match status" value="1"/>
</dbReference>
<dbReference type="GO" id="GO:0005634">
    <property type="term" value="C:nucleus"/>
    <property type="evidence" value="ECO:0007669"/>
    <property type="project" value="TreeGrafter"/>
</dbReference>
<reference evidence="6" key="1">
    <citation type="submission" date="2016-10" db="EMBL/GenBank/DDBJ databases">
        <authorList>
            <person name="Benchimol M."/>
            <person name="Almeida L.G."/>
            <person name="Vasconcelos A.T."/>
            <person name="Perreira-Neves A."/>
            <person name="Rosa I.A."/>
            <person name="Tasca T."/>
            <person name="Bogo M.R."/>
            <person name="de Souza W."/>
        </authorList>
    </citation>
    <scope>NUCLEOTIDE SEQUENCE [LARGE SCALE GENOMIC DNA]</scope>
    <source>
        <strain evidence="6">K</strain>
    </source>
</reference>
<dbReference type="InterPro" id="IPR001680">
    <property type="entry name" value="WD40_rpt"/>
</dbReference>
<keyword evidence="4" id="KW-0853">WD repeat</keyword>
<evidence type="ECO:0000256" key="4">
    <source>
        <dbReference type="PROSITE-ProRule" id="PRU00221"/>
    </source>
</evidence>
<feature type="repeat" description="WD" evidence="4">
    <location>
        <begin position="302"/>
        <end position="334"/>
    </location>
</feature>